<comment type="subcellular location">
    <subcellularLocation>
        <location evidence="1">Nucleus</location>
    </subcellularLocation>
</comment>
<keyword evidence="9" id="KW-0539">Nucleus</keyword>
<name>A0A2N9H3T8_FAGSY</name>
<protein>
    <recommendedName>
        <fullName evidence="11">BED-type domain-containing protein</fullName>
    </recommendedName>
</protein>
<dbReference type="InterPro" id="IPR052035">
    <property type="entry name" value="ZnF_BED_domain_contain"/>
</dbReference>
<sequence length="796" mass="90767">MAFSMNRRCKATFLVIRPGKIGPGPINPPEPGGKIWVWRLHHSSKAATFSPPATLALCLHHFATALCLHHSSNSATALCLHQQLCNCTLPPPATLQLHSASTTPATSFCKSIMAESPPIDLEILDSDDEDAVIMKSPPPNPAAPSPAPLKKMKKTTSVVWDDFKKLPIGLDGRSRAKCKWCGKTYGSESSNGTKNMLRHIPKCPRRNHKDIEKMHERQEQKMFTRKIKQEEYREKVAKAIIKHNYSFISVEHEGNRDVHSYLNPDVKHISRNTAKADVLKVHRKEKDNIRNMLKSIPGRICLTSDLWTSITTEGYICLTAHYVDENWKLKSIILNFCHMPPPHTGIALSEKIFKFLKDWGIEEKVFSITLDNAYNNDNMQDLLKAKLNLRNLLLCGGAFFHVRCGAHVLNLIVQEGLKVIDKSVSKIRETVKYIKGSEIRICKFEECAQQLGIRTAKGLRLDVTTRWNATYDMFESAMKYRRVFAHLEIEDANYKHCPSNDEWNRVERIARFLKPFYDITTLFSGTDYPTANLYFHGVSQIELLLLEEIESPDIFINDMAQRMKEKFDKYWDSYSVVLACAVVLDPRYKLDFVDYIFKKIESNDLTAKTKLQHVRTQLYQLFSEYEHQKPMVAENVSSCVGSSSHSSAPSGIDHEEDMEVDEFDYYESSVSGNTKKSQLDLYLEEPRLNRKQYAKLDVLSWWKQNDNRFSELSLMARDLLSIPITTVASESTFSIGSKILNQYRSCLLPENVEALICTRTWLCGFEAENANDITRQLEVKLSSMNISTVGSATNVD</sequence>
<accession>A0A2N9H3T8</accession>
<keyword evidence="7" id="KW-0238">DNA-binding</keyword>
<evidence type="ECO:0000256" key="5">
    <source>
        <dbReference type="ARBA" id="ARBA00022833"/>
    </source>
</evidence>
<evidence type="ECO:0000256" key="4">
    <source>
        <dbReference type="ARBA" id="ARBA00022771"/>
    </source>
</evidence>
<dbReference type="EMBL" id="OIVN01002772">
    <property type="protein sequence ID" value="SPD06299.1"/>
    <property type="molecule type" value="Genomic_DNA"/>
</dbReference>
<dbReference type="SMART" id="SM00614">
    <property type="entry name" value="ZnF_BED"/>
    <property type="match status" value="1"/>
</dbReference>
<dbReference type="InterPro" id="IPR025525">
    <property type="entry name" value="hAT-like_transposase_RNase-H"/>
</dbReference>
<dbReference type="GO" id="GO:0046983">
    <property type="term" value="F:protein dimerization activity"/>
    <property type="evidence" value="ECO:0007669"/>
    <property type="project" value="InterPro"/>
</dbReference>
<keyword evidence="3" id="KW-0479">Metal-binding</keyword>
<dbReference type="GO" id="GO:0003677">
    <property type="term" value="F:DNA binding"/>
    <property type="evidence" value="ECO:0007669"/>
    <property type="project" value="UniProtKB-KW"/>
</dbReference>
<dbReference type="InterPro" id="IPR008906">
    <property type="entry name" value="HATC_C_dom"/>
</dbReference>
<proteinExistence type="predicted"/>
<dbReference type="SUPFAM" id="SSF57667">
    <property type="entry name" value="beta-beta-alpha zinc fingers"/>
    <property type="match status" value="1"/>
</dbReference>
<evidence type="ECO:0000256" key="1">
    <source>
        <dbReference type="ARBA" id="ARBA00004123"/>
    </source>
</evidence>
<evidence type="ECO:0000256" key="10">
    <source>
        <dbReference type="PROSITE-ProRule" id="PRU00027"/>
    </source>
</evidence>
<reference evidence="12" key="1">
    <citation type="submission" date="2018-02" db="EMBL/GenBank/DDBJ databases">
        <authorList>
            <person name="Cohen D.B."/>
            <person name="Kent A.D."/>
        </authorList>
    </citation>
    <scope>NUCLEOTIDE SEQUENCE</scope>
</reference>
<evidence type="ECO:0000256" key="9">
    <source>
        <dbReference type="ARBA" id="ARBA00023242"/>
    </source>
</evidence>
<dbReference type="InterPro" id="IPR003656">
    <property type="entry name" value="Znf_BED"/>
</dbReference>
<organism evidence="12">
    <name type="scientific">Fagus sylvatica</name>
    <name type="common">Beechnut</name>
    <dbReference type="NCBI Taxonomy" id="28930"/>
    <lineage>
        <taxon>Eukaryota</taxon>
        <taxon>Viridiplantae</taxon>
        <taxon>Streptophyta</taxon>
        <taxon>Embryophyta</taxon>
        <taxon>Tracheophyta</taxon>
        <taxon>Spermatophyta</taxon>
        <taxon>Magnoliopsida</taxon>
        <taxon>eudicotyledons</taxon>
        <taxon>Gunneridae</taxon>
        <taxon>Pentapetalae</taxon>
        <taxon>rosids</taxon>
        <taxon>fabids</taxon>
        <taxon>Fagales</taxon>
        <taxon>Fagaceae</taxon>
        <taxon>Fagus</taxon>
    </lineage>
</organism>
<dbReference type="Pfam" id="PF14372">
    <property type="entry name" value="hAT-like_RNase-H"/>
    <property type="match status" value="1"/>
</dbReference>
<evidence type="ECO:0000256" key="2">
    <source>
        <dbReference type="ARBA" id="ARBA00011738"/>
    </source>
</evidence>
<keyword evidence="8" id="KW-0804">Transcription</keyword>
<comment type="subunit">
    <text evidence="2">Homodimer.</text>
</comment>
<evidence type="ECO:0000259" key="11">
    <source>
        <dbReference type="PROSITE" id="PS50808"/>
    </source>
</evidence>
<dbReference type="SUPFAM" id="SSF53098">
    <property type="entry name" value="Ribonuclease H-like"/>
    <property type="match status" value="1"/>
</dbReference>
<gene>
    <name evidence="12" type="ORF">FSB_LOCUS34181</name>
</gene>
<evidence type="ECO:0000256" key="3">
    <source>
        <dbReference type="ARBA" id="ARBA00022723"/>
    </source>
</evidence>
<keyword evidence="4 10" id="KW-0863">Zinc-finger</keyword>
<evidence type="ECO:0000256" key="6">
    <source>
        <dbReference type="ARBA" id="ARBA00023015"/>
    </source>
</evidence>
<dbReference type="GO" id="GO:0005634">
    <property type="term" value="C:nucleus"/>
    <property type="evidence" value="ECO:0007669"/>
    <property type="project" value="UniProtKB-SubCell"/>
</dbReference>
<feature type="domain" description="BED-type" evidence="11">
    <location>
        <begin position="154"/>
        <end position="215"/>
    </location>
</feature>
<dbReference type="PROSITE" id="PS50808">
    <property type="entry name" value="ZF_BED"/>
    <property type="match status" value="1"/>
</dbReference>
<keyword evidence="5" id="KW-0862">Zinc</keyword>
<dbReference type="InterPro" id="IPR012337">
    <property type="entry name" value="RNaseH-like_sf"/>
</dbReference>
<evidence type="ECO:0000256" key="7">
    <source>
        <dbReference type="ARBA" id="ARBA00023125"/>
    </source>
</evidence>
<dbReference type="Pfam" id="PF02892">
    <property type="entry name" value="zf-BED"/>
    <property type="match status" value="1"/>
</dbReference>
<evidence type="ECO:0000256" key="8">
    <source>
        <dbReference type="ARBA" id="ARBA00023163"/>
    </source>
</evidence>
<dbReference type="InterPro" id="IPR036236">
    <property type="entry name" value="Znf_C2H2_sf"/>
</dbReference>
<dbReference type="AlphaFoldDB" id="A0A2N9H3T8"/>
<dbReference type="PANTHER" id="PTHR46481:SF6">
    <property type="entry name" value="ZINC FINGER BED DOMAIN-CONTAINING PROTEIN RICESLEEPER 2-LIKE"/>
    <property type="match status" value="1"/>
</dbReference>
<dbReference type="PANTHER" id="PTHR46481">
    <property type="entry name" value="ZINC FINGER BED DOMAIN-CONTAINING PROTEIN 4"/>
    <property type="match status" value="1"/>
</dbReference>
<keyword evidence="6" id="KW-0805">Transcription regulation</keyword>
<dbReference type="GO" id="GO:0008270">
    <property type="term" value="F:zinc ion binding"/>
    <property type="evidence" value="ECO:0007669"/>
    <property type="project" value="UniProtKB-KW"/>
</dbReference>
<evidence type="ECO:0000313" key="12">
    <source>
        <dbReference type="EMBL" id="SPD06299.1"/>
    </source>
</evidence>
<dbReference type="Pfam" id="PF05699">
    <property type="entry name" value="Dimer_Tnp_hAT"/>
    <property type="match status" value="1"/>
</dbReference>